<proteinExistence type="predicted"/>
<dbReference type="InterPro" id="IPR036875">
    <property type="entry name" value="Znf_CCHC_sf"/>
</dbReference>
<feature type="domain" description="CCHC-type" evidence="2">
    <location>
        <begin position="83"/>
        <end position="99"/>
    </location>
</feature>
<dbReference type="SMART" id="SM00343">
    <property type="entry name" value="ZnF_C2HC"/>
    <property type="match status" value="1"/>
</dbReference>
<dbReference type="PROSITE" id="PS50158">
    <property type="entry name" value="ZF_CCHC"/>
    <property type="match status" value="1"/>
</dbReference>
<dbReference type="Gene3D" id="4.10.60.10">
    <property type="entry name" value="Zinc finger, CCHC-type"/>
    <property type="match status" value="1"/>
</dbReference>
<accession>A0A026VZ37</accession>
<keyword evidence="1" id="KW-0863">Zinc-finger</keyword>
<dbReference type="Pfam" id="PF22936">
    <property type="entry name" value="Pol_BBD"/>
    <property type="match status" value="1"/>
</dbReference>
<evidence type="ECO:0000313" key="4">
    <source>
        <dbReference type="Proteomes" id="UP000053097"/>
    </source>
</evidence>
<dbReference type="InterPro" id="IPR001878">
    <property type="entry name" value="Znf_CCHC"/>
</dbReference>
<evidence type="ECO:0000313" key="3">
    <source>
        <dbReference type="EMBL" id="EZA49068.1"/>
    </source>
</evidence>
<evidence type="ECO:0000256" key="1">
    <source>
        <dbReference type="PROSITE-ProRule" id="PRU00047"/>
    </source>
</evidence>
<sequence length="187" mass="21712">MDRERAPCEKVSTFITVWNSKKPTKQMIENLANELAGHEEVLNKADNELEVLVVKSRKDISKGNDKKKSNKKIKAERREFSSKCYNCGMEDHIMHDCTEPKKNKKSQNKNMKNMKLKRTEAFMINSVESSWLGDSGTNCHMTYDRSCFEMFEEVFNHPGIGTANKVAVLMKWRGTVRVFCKRPIVEW</sequence>
<organism evidence="3 4">
    <name type="scientific">Ooceraea biroi</name>
    <name type="common">Clonal raider ant</name>
    <name type="synonym">Cerapachys biroi</name>
    <dbReference type="NCBI Taxonomy" id="2015173"/>
    <lineage>
        <taxon>Eukaryota</taxon>
        <taxon>Metazoa</taxon>
        <taxon>Ecdysozoa</taxon>
        <taxon>Arthropoda</taxon>
        <taxon>Hexapoda</taxon>
        <taxon>Insecta</taxon>
        <taxon>Pterygota</taxon>
        <taxon>Neoptera</taxon>
        <taxon>Endopterygota</taxon>
        <taxon>Hymenoptera</taxon>
        <taxon>Apocrita</taxon>
        <taxon>Aculeata</taxon>
        <taxon>Formicoidea</taxon>
        <taxon>Formicidae</taxon>
        <taxon>Dorylinae</taxon>
        <taxon>Ooceraea</taxon>
    </lineage>
</organism>
<name>A0A026VZ37_OOCBI</name>
<dbReference type="Proteomes" id="UP000053097">
    <property type="component" value="Unassembled WGS sequence"/>
</dbReference>
<dbReference type="Pfam" id="PF00098">
    <property type="entry name" value="zf-CCHC"/>
    <property type="match status" value="1"/>
</dbReference>
<keyword evidence="1" id="KW-0862">Zinc</keyword>
<keyword evidence="1" id="KW-0479">Metal-binding</keyword>
<dbReference type="GO" id="GO:0003676">
    <property type="term" value="F:nucleic acid binding"/>
    <property type="evidence" value="ECO:0007669"/>
    <property type="project" value="InterPro"/>
</dbReference>
<evidence type="ECO:0000259" key="2">
    <source>
        <dbReference type="PROSITE" id="PS50158"/>
    </source>
</evidence>
<dbReference type="SUPFAM" id="SSF57756">
    <property type="entry name" value="Retrovirus zinc finger-like domains"/>
    <property type="match status" value="1"/>
</dbReference>
<dbReference type="AlphaFoldDB" id="A0A026VZ37"/>
<keyword evidence="4" id="KW-1185">Reference proteome</keyword>
<dbReference type="EMBL" id="KK107547">
    <property type="protein sequence ID" value="EZA49068.1"/>
    <property type="molecule type" value="Genomic_DNA"/>
</dbReference>
<reference evidence="3 4" key="1">
    <citation type="journal article" date="2014" name="Curr. Biol.">
        <title>The genome of the clonal raider ant Cerapachys biroi.</title>
        <authorList>
            <person name="Oxley P.R."/>
            <person name="Ji L."/>
            <person name="Fetter-Pruneda I."/>
            <person name="McKenzie S.K."/>
            <person name="Li C."/>
            <person name="Hu H."/>
            <person name="Zhang G."/>
            <person name="Kronauer D.J."/>
        </authorList>
    </citation>
    <scope>NUCLEOTIDE SEQUENCE [LARGE SCALE GENOMIC DNA]</scope>
</reference>
<dbReference type="GO" id="GO:0008270">
    <property type="term" value="F:zinc ion binding"/>
    <property type="evidence" value="ECO:0007669"/>
    <property type="project" value="UniProtKB-KW"/>
</dbReference>
<protein>
    <recommendedName>
        <fullName evidence="2">CCHC-type domain-containing protein</fullName>
    </recommendedName>
</protein>
<gene>
    <name evidence="3" type="ORF">X777_12806</name>
</gene>
<dbReference type="InterPro" id="IPR054722">
    <property type="entry name" value="PolX-like_BBD"/>
</dbReference>